<comment type="caution">
    <text evidence="2">The sequence shown here is derived from an EMBL/GenBank/DDBJ whole genome shotgun (WGS) entry which is preliminary data.</text>
</comment>
<feature type="domain" description="YchF C-terminal" evidence="1">
    <location>
        <begin position="2"/>
        <end position="39"/>
    </location>
</feature>
<feature type="non-terminal residue" evidence="2">
    <location>
        <position position="1"/>
    </location>
</feature>
<dbReference type="SUPFAM" id="SSF81271">
    <property type="entry name" value="TGS-like"/>
    <property type="match status" value="1"/>
</dbReference>
<reference evidence="2 3" key="1">
    <citation type="submission" date="2017-09" db="EMBL/GenBank/DDBJ databases">
        <title>Depth-based differentiation of microbial function through sediment-hosted aquifers and enrichment of novel symbionts in the deep terrestrial subsurface.</title>
        <authorList>
            <person name="Probst A.J."/>
            <person name="Ladd B."/>
            <person name="Jarett J.K."/>
            <person name="Geller-Mcgrath D.E."/>
            <person name="Sieber C.M."/>
            <person name="Emerson J.B."/>
            <person name="Anantharaman K."/>
            <person name="Thomas B.C."/>
            <person name="Malmstrom R."/>
            <person name="Stieglmeier M."/>
            <person name="Klingl A."/>
            <person name="Woyke T."/>
            <person name="Ryan C.M."/>
            <person name="Banfield J.F."/>
        </authorList>
    </citation>
    <scope>NUCLEOTIDE SEQUENCE [LARGE SCALE GENOMIC DNA]</scope>
    <source>
        <strain evidence="2">CG22_combo_CG10-13_8_21_14_all_45_10</strain>
    </source>
</reference>
<evidence type="ECO:0000313" key="3">
    <source>
        <dbReference type="Proteomes" id="UP000230759"/>
    </source>
</evidence>
<proteinExistence type="predicted"/>
<dbReference type="Pfam" id="PF06071">
    <property type="entry name" value="YchF-GTPase_C"/>
    <property type="match status" value="1"/>
</dbReference>
<dbReference type="InterPro" id="IPR013029">
    <property type="entry name" value="YchF_C"/>
</dbReference>
<dbReference type="EMBL" id="PCSV01000013">
    <property type="protein sequence ID" value="PIP57260.1"/>
    <property type="molecule type" value="Genomic_DNA"/>
</dbReference>
<protein>
    <submittedName>
        <fullName evidence="2">Redox-regulated ATPase YchF</fullName>
    </submittedName>
</protein>
<accession>A0A2H0BJR4</accession>
<dbReference type="Gene3D" id="3.10.20.30">
    <property type="match status" value="1"/>
</dbReference>
<gene>
    <name evidence="2" type="ORF">COX04_00505</name>
</gene>
<sequence>NVNELLSAGGWKEAKERGKVKLEGRDYIMKDGDVVEFKIGS</sequence>
<dbReference type="InterPro" id="IPR012676">
    <property type="entry name" value="TGS-like"/>
</dbReference>
<name>A0A2H0BJR4_9BACT</name>
<evidence type="ECO:0000259" key="1">
    <source>
        <dbReference type="Pfam" id="PF06071"/>
    </source>
</evidence>
<dbReference type="InterPro" id="IPR012675">
    <property type="entry name" value="Beta-grasp_dom_sf"/>
</dbReference>
<evidence type="ECO:0000313" key="2">
    <source>
        <dbReference type="EMBL" id="PIP57260.1"/>
    </source>
</evidence>
<dbReference type="Proteomes" id="UP000230759">
    <property type="component" value="Unassembled WGS sequence"/>
</dbReference>
<organism evidence="2 3">
    <name type="scientific">Candidatus Woesebacteria bacterium CG22_combo_CG10-13_8_21_14_all_45_10</name>
    <dbReference type="NCBI Taxonomy" id="1975060"/>
    <lineage>
        <taxon>Bacteria</taxon>
        <taxon>Candidatus Woeseibacteriota</taxon>
    </lineage>
</organism>
<dbReference type="AlphaFoldDB" id="A0A2H0BJR4"/>